<proteinExistence type="predicted"/>
<protein>
    <recommendedName>
        <fullName evidence="3">RNase H type-1 domain-containing protein</fullName>
    </recommendedName>
</protein>
<accession>A0A371F2T9</accession>
<name>A0A371F2T9_MUCPR</name>
<evidence type="ECO:0008006" key="3">
    <source>
        <dbReference type="Google" id="ProtNLM"/>
    </source>
</evidence>
<organism evidence="1 2">
    <name type="scientific">Mucuna pruriens</name>
    <name type="common">Velvet bean</name>
    <name type="synonym">Dolichos pruriens</name>
    <dbReference type="NCBI Taxonomy" id="157652"/>
    <lineage>
        <taxon>Eukaryota</taxon>
        <taxon>Viridiplantae</taxon>
        <taxon>Streptophyta</taxon>
        <taxon>Embryophyta</taxon>
        <taxon>Tracheophyta</taxon>
        <taxon>Spermatophyta</taxon>
        <taxon>Magnoliopsida</taxon>
        <taxon>eudicotyledons</taxon>
        <taxon>Gunneridae</taxon>
        <taxon>Pentapetalae</taxon>
        <taxon>rosids</taxon>
        <taxon>fabids</taxon>
        <taxon>Fabales</taxon>
        <taxon>Fabaceae</taxon>
        <taxon>Papilionoideae</taxon>
        <taxon>50 kb inversion clade</taxon>
        <taxon>NPAAA clade</taxon>
        <taxon>indigoferoid/millettioid clade</taxon>
        <taxon>Phaseoleae</taxon>
        <taxon>Mucuna</taxon>
    </lineage>
</organism>
<sequence length="67" mass="7611">MAELWMVYEGLRLAKRSIKGDSTGSEVGWILMREICSVFDSDWRFEVLHIFSEANESADLLANLACV</sequence>
<evidence type="ECO:0000313" key="1">
    <source>
        <dbReference type="EMBL" id="RDX72602.1"/>
    </source>
</evidence>
<keyword evidence="2" id="KW-1185">Reference proteome</keyword>
<evidence type="ECO:0000313" key="2">
    <source>
        <dbReference type="Proteomes" id="UP000257109"/>
    </source>
</evidence>
<feature type="non-terminal residue" evidence="1">
    <location>
        <position position="1"/>
    </location>
</feature>
<dbReference type="AlphaFoldDB" id="A0A371F2T9"/>
<dbReference type="EMBL" id="QJKJ01010841">
    <property type="protein sequence ID" value="RDX72602.1"/>
    <property type="molecule type" value="Genomic_DNA"/>
</dbReference>
<reference evidence="1" key="1">
    <citation type="submission" date="2018-05" db="EMBL/GenBank/DDBJ databases">
        <title>Draft genome of Mucuna pruriens seed.</title>
        <authorList>
            <person name="Nnadi N.E."/>
            <person name="Vos R."/>
            <person name="Hasami M.H."/>
            <person name="Devisetty U.K."/>
            <person name="Aguiy J.C."/>
        </authorList>
    </citation>
    <scope>NUCLEOTIDE SEQUENCE [LARGE SCALE GENOMIC DNA]</scope>
    <source>
        <strain evidence="1">JCA_2017</strain>
    </source>
</reference>
<gene>
    <name evidence="1" type="ORF">CR513_47888</name>
</gene>
<dbReference type="Proteomes" id="UP000257109">
    <property type="component" value="Unassembled WGS sequence"/>
</dbReference>
<comment type="caution">
    <text evidence="1">The sequence shown here is derived from an EMBL/GenBank/DDBJ whole genome shotgun (WGS) entry which is preliminary data.</text>
</comment>